<evidence type="ECO:0000256" key="2">
    <source>
        <dbReference type="ARBA" id="ARBA00022448"/>
    </source>
</evidence>
<dbReference type="GO" id="GO:0055085">
    <property type="term" value="P:transmembrane transport"/>
    <property type="evidence" value="ECO:0007669"/>
    <property type="project" value="InterPro"/>
</dbReference>
<evidence type="ECO:0000256" key="1">
    <source>
        <dbReference type="ARBA" id="ARBA00004651"/>
    </source>
</evidence>
<dbReference type="SUPFAM" id="SSF161098">
    <property type="entry name" value="MetI-like"/>
    <property type="match status" value="1"/>
</dbReference>
<evidence type="ECO:0000256" key="4">
    <source>
        <dbReference type="ARBA" id="ARBA00022692"/>
    </source>
</evidence>
<dbReference type="InterPro" id="IPR051393">
    <property type="entry name" value="ABC_transporter_permease"/>
</dbReference>
<feature type="domain" description="ABC transmembrane type-1" evidence="8">
    <location>
        <begin position="88"/>
        <end position="302"/>
    </location>
</feature>
<sequence length="313" mass="34750">MTSTALPDDGIDRQANPQKGTTLAQREAWAGYLFATPALLGLLAFTVLPIGASLVLIFLHYDLLTPPKWAGVENVTRLTTDSRMFKIYWNSLRLTVGATFLNNVLGLLLAVGLNRAMPWGLRYLLRTSIFFPVMTTTASLAVVWRFLLTQDRGVVNFLIGQIGLDPVPWLSSSAWALVSAMIYDVWKACGYLMVIYLAGLQGIPAVYYEAARIDGAGFWQQFRNVTLPLISPTAFFAIVISLIGAFQIFDNVYVLTEGGPGDASRVIAMYIYEKAFRGFEMGYASAVSFTLFVILITLTLLQFLGARRWVHYE</sequence>
<keyword evidence="3" id="KW-1003">Cell membrane</keyword>
<dbReference type="InterPro" id="IPR035906">
    <property type="entry name" value="MetI-like_sf"/>
</dbReference>
<accession>A0A6B0YPV8</accession>
<dbReference type="PROSITE" id="PS50928">
    <property type="entry name" value="ABC_TM1"/>
    <property type="match status" value="1"/>
</dbReference>
<dbReference type="Pfam" id="PF00528">
    <property type="entry name" value="BPD_transp_1"/>
    <property type="match status" value="1"/>
</dbReference>
<dbReference type="EMBL" id="VXRG01000023">
    <property type="protein sequence ID" value="MXY92225.1"/>
    <property type="molecule type" value="Genomic_DNA"/>
</dbReference>
<dbReference type="PANTHER" id="PTHR30193">
    <property type="entry name" value="ABC TRANSPORTER PERMEASE PROTEIN"/>
    <property type="match status" value="1"/>
</dbReference>
<organism evidence="9">
    <name type="scientific">Caldilineaceae bacterium SB0664_bin_27</name>
    <dbReference type="NCBI Taxonomy" id="2605260"/>
    <lineage>
        <taxon>Bacteria</taxon>
        <taxon>Bacillati</taxon>
        <taxon>Chloroflexota</taxon>
        <taxon>Caldilineae</taxon>
        <taxon>Caldilineales</taxon>
        <taxon>Caldilineaceae</taxon>
    </lineage>
</organism>
<reference evidence="9" key="1">
    <citation type="submission" date="2019-09" db="EMBL/GenBank/DDBJ databases">
        <title>Characterisation of the sponge microbiome using genome-centric metagenomics.</title>
        <authorList>
            <person name="Engelberts J.P."/>
            <person name="Robbins S.J."/>
            <person name="De Goeij J.M."/>
            <person name="Aranda M."/>
            <person name="Bell S.C."/>
            <person name="Webster N.S."/>
        </authorList>
    </citation>
    <scope>NUCLEOTIDE SEQUENCE</scope>
    <source>
        <strain evidence="9">SB0664_bin_27</strain>
    </source>
</reference>
<dbReference type="Gene3D" id="1.10.3720.10">
    <property type="entry name" value="MetI-like"/>
    <property type="match status" value="1"/>
</dbReference>
<dbReference type="PANTHER" id="PTHR30193:SF41">
    <property type="entry name" value="DIACETYLCHITOBIOSE UPTAKE SYSTEM PERMEASE PROTEIN NGCF"/>
    <property type="match status" value="1"/>
</dbReference>
<dbReference type="GO" id="GO:0005886">
    <property type="term" value="C:plasma membrane"/>
    <property type="evidence" value="ECO:0007669"/>
    <property type="project" value="UniProtKB-SubCell"/>
</dbReference>
<dbReference type="CDD" id="cd06261">
    <property type="entry name" value="TM_PBP2"/>
    <property type="match status" value="1"/>
</dbReference>
<comment type="subcellular location">
    <subcellularLocation>
        <location evidence="1 7">Cell membrane</location>
        <topology evidence="1 7">Multi-pass membrane protein</topology>
    </subcellularLocation>
</comment>
<keyword evidence="5 7" id="KW-1133">Transmembrane helix</keyword>
<comment type="similarity">
    <text evidence="7">Belongs to the binding-protein-dependent transport system permease family.</text>
</comment>
<feature type="transmembrane region" description="Helical" evidence="7">
    <location>
        <begin position="229"/>
        <end position="249"/>
    </location>
</feature>
<feature type="transmembrane region" description="Helical" evidence="7">
    <location>
        <begin position="38"/>
        <end position="59"/>
    </location>
</feature>
<feature type="transmembrane region" description="Helical" evidence="7">
    <location>
        <begin position="123"/>
        <end position="147"/>
    </location>
</feature>
<feature type="transmembrane region" description="Helical" evidence="7">
    <location>
        <begin position="92"/>
        <end position="111"/>
    </location>
</feature>
<evidence type="ECO:0000256" key="3">
    <source>
        <dbReference type="ARBA" id="ARBA00022475"/>
    </source>
</evidence>
<evidence type="ECO:0000256" key="5">
    <source>
        <dbReference type="ARBA" id="ARBA00022989"/>
    </source>
</evidence>
<keyword evidence="2 7" id="KW-0813">Transport</keyword>
<dbReference type="AlphaFoldDB" id="A0A6B0YPV8"/>
<keyword evidence="6 7" id="KW-0472">Membrane</keyword>
<evidence type="ECO:0000256" key="7">
    <source>
        <dbReference type="RuleBase" id="RU363032"/>
    </source>
</evidence>
<evidence type="ECO:0000259" key="8">
    <source>
        <dbReference type="PROSITE" id="PS50928"/>
    </source>
</evidence>
<evidence type="ECO:0000256" key="6">
    <source>
        <dbReference type="ARBA" id="ARBA00023136"/>
    </source>
</evidence>
<feature type="transmembrane region" description="Helical" evidence="7">
    <location>
        <begin position="190"/>
        <end position="208"/>
    </location>
</feature>
<name>A0A6B0YPV8_9CHLR</name>
<comment type="caution">
    <text evidence="9">The sequence shown here is derived from an EMBL/GenBank/DDBJ whole genome shotgun (WGS) entry which is preliminary data.</text>
</comment>
<keyword evidence="4 7" id="KW-0812">Transmembrane</keyword>
<feature type="transmembrane region" description="Helical" evidence="7">
    <location>
        <begin position="154"/>
        <end position="178"/>
    </location>
</feature>
<dbReference type="InterPro" id="IPR000515">
    <property type="entry name" value="MetI-like"/>
</dbReference>
<evidence type="ECO:0000313" key="9">
    <source>
        <dbReference type="EMBL" id="MXY92225.1"/>
    </source>
</evidence>
<gene>
    <name evidence="9" type="ORF">F4Y42_02120</name>
</gene>
<protein>
    <submittedName>
        <fullName evidence="9">Sugar ABC transporter permease</fullName>
    </submittedName>
</protein>
<feature type="transmembrane region" description="Helical" evidence="7">
    <location>
        <begin position="283"/>
        <end position="304"/>
    </location>
</feature>
<proteinExistence type="inferred from homology"/>